<feature type="transmembrane region" description="Helical" evidence="5">
    <location>
        <begin position="12"/>
        <end position="37"/>
    </location>
</feature>
<keyword evidence="4 5" id="KW-0472">Membrane</keyword>
<evidence type="ECO:0000256" key="2">
    <source>
        <dbReference type="ARBA" id="ARBA00022692"/>
    </source>
</evidence>
<evidence type="ECO:0000313" key="8">
    <source>
        <dbReference type="Proteomes" id="UP001321861"/>
    </source>
</evidence>
<keyword evidence="2 5" id="KW-0812">Transmembrane</keyword>
<feature type="transmembrane region" description="Helical" evidence="5">
    <location>
        <begin position="248"/>
        <end position="266"/>
    </location>
</feature>
<feature type="domain" description="ABC-2 type transporter transmembrane" evidence="6">
    <location>
        <begin position="3"/>
        <end position="219"/>
    </location>
</feature>
<comment type="subcellular location">
    <subcellularLocation>
        <location evidence="1">Membrane</location>
        <topology evidence="1">Multi-pass membrane protein</topology>
    </subcellularLocation>
</comment>
<dbReference type="RefSeq" id="WP_317635946.1">
    <property type="nucleotide sequence ID" value="NZ_AP026802.1"/>
</dbReference>
<dbReference type="KEGG" id="xap:XA3_04650"/>
<evidence type="ECO:0000256" key="4">
    <source>
        <dbReference type="ARBA" id="ARBA00023136"/>
    </source>
</evidence>
<evidence type="ECO:0000256" key="1">
    <source>
        <dbReference type="ARBA" id="ARBA00004141"/>
    </source>
</evidence>
<feature type="transmembrane region" description="Helical" evidence="5">
    <location>
        <begin position="101"/>
        <end position="130"/>
    </location>
</feature>
<organism evidence="7 8">
    <name type="scientific">Xylocopilactobacillus apicola</name>
    <dbReference type="NCBI Taxonomy" id="2932184"/>
    <lineage>
        <taxon>Bacteria</taxon>
        <taxon>Bacillati</taxon>
        <taxon>Bacillota</taxon>
        <taxon>Bacilli</taxon>
        <taxon>Lactobacillales</taxon>
        <taxon>Lactobacillaceae</taxon>
        <taxon>Xylocopilactobacillus</taxon>
    </lineage>
</organism>
<dbReference type="AlphaFoldDB" id="A0AAU9DQ86"/>
<feature type="transmembrane region" description="Helical" evidence="5">
    <location>
        <begin position="57"/>
        <end position="80"/>
    </location>
</feature>
<sequence length="275" mass="30501">MISLIKRNLKMFFRSPSTLILSILGAMISFILYLVFLRQTISSNWSNIAGKQQLLDLWLMGGTLAITALTTTLSALDQLVNDKEKKTIKDFYITGLKPFDLAASYFVSAGIIGFVMQVLMFLVMTIYFMICDQITISVAALVKINIMMLLAAFFSSAFNYVFVQLINYISTLAKIEATLGTLTGFLIGVYLPIGLLPNFAQTIIKLYPGAYLASINRHILIQSNLPANFKKQMGIGYNWHGLTTAGQDLAICFGFFIACLILIWLVPKIKKGSAV</sequence>
<dbReference type="PANTHER" id="PTHR43229:SF2">
    <property type="entry name" value="NODULATION PROTEIN J"/>
    <property type="match status" value="1"/>
</dbReference>
<reference evidence="7 8" key="1">
    <citation type="journal article" date="2023" name="Microbiol. Spectr.">
        <title>Symbiosis of Carpenter Bees with Uncharacterized Lactic Acid Bacteria Showing NAD Auxotrophy.</title>
        <authorList>
            <person name="Kawasaki S."/>
            <person name="Ozawa K."/>
            <person name="Mori T."/>
            <person name="Yamamoto A."/>
            <person name="Ito M."/>
            <person name="Ohkuma M."/>
            <person name="Sakamoto M."/>
            <person name="Matsutani M."/>
        </authorList>
    </citation>
    <scope>NUCLEOTIDE SEQUENCE [LARGE SCALE GENOMIC DNA]</scope>
    <source>
        <strain evidence="7 8">XA3</strain>
    </source>
</reference>
<name>A0AAU9DQ86_9LACO</name>
<proteinExistence type="predicted"/>
<keyword evidence="8" id="KW-1185">Reference proteome</keyword>
<evidence type="ECO:0000259" key="6">
    <source>
        <dbReference type="Pfam" id="PF01061"/>
    </source>
</evidence>
<feature type="transmembrane region" description="Helical" evidence="5">
    <location>
        <begin position="175"/>
        <end position="193"/>
    </location>
</feature>
<dbReference type="InterPro" id="IPR051784">
    <property type="entry name" value="Nod_factor_ABC_transporter"/>
</dbReference>
<accession>A0AAU9DQ86</accession>
<evidence type="ECO:0000256" key="3">
    <source>
        <dbReference type="ARBA" id="ARBA00022989"/>
    </source>
</evidence>
<feature type="transmembrane region" description="Helical" evidence="5">
    <location>
        <begin position="136"/>
        <end position="163"/>
    </location>
</feature>
<dbReference type="Pfam" id="PF01061">
    <property type="entry name" value="ABC2_membrane"/>
    <property type="match status" value="1"/>
</dbReference>
<gene>
    <name evidence="7" type="ORF">XA3_04650</name>
</gene>
<dbReference type="InterPro" id="IPR013525">
    <property type="entry name" value="ABC2_TM"/>
</dbReference>
<dbReference type="GO" id="GO:0016020">
    <property type="term" value="C:membrane"/>
    <property type="evidence" value="ECO:0007669"/>
    <property type="project" value="UniProtKB-SubCell"/>
</dbReference>
<protein>
    <submittedName>
        <fullName evidence="7">Multidrug ABC transporter permease</fullName>
    </submittedName>
</protein>
<dbReference type="EMBL" id="AP026802">
    <property type="protein sequence ID" value="BDR58024.1"/>
    <property type="molecule type" value="Genomic_DNA"/>
</dbReference>
<keyword evidence="3 5" id="KW-1133">Transmembrane helix</keyword>
<dbReference type="PANTHER" id="PTHR43229">
    <property type="entry name" value="NODULATION PROTEIN J"/>
    <property type="match status" value="1"/>
</dbReference>
<dbReference type="Proteomes" id="UP001321861">
    <property type="component" value="Chromosome"/>
</dbReference>
<evidence type="ECO:0000256" key="5">
    <source>
        <dbReference type="SAM" id="Phobius"/>
    </source>
</evidence>
<dbReference type="GO" id="GO:0140359">
    <property type="term" value="F:ABC-type transporter activity"/>
    <property type="evidence" value="ECO:0007669"/>
    <property type="project" value="InterPro"/>
</dbReference>
<evidence type="ECO:0000313" key="7">
    <source>
        <dbReference type="EMBL" id="BDR58024.1"/>
    </source>
</evidence>